<feature type="signal peptide" evidence="1">
    <location>
        <begin position="1"/>
        <end position="27"/>
    </location>
</feature>
<keyword evidence="3" id="KW-1185">Reference proteome</keyword>
<keyword evidence="1" id="KW-0732">Signal</keyword>
<dbReference type="AlphaFoldDB" id="A0A2T5IZF8"/>
<dbReference type="OrthoDB" id="8804471at2"/>
<name>A0A2T5IZF8_9GAMM</name>
<feature type="chain" id="PRO_5031242886" evidence="1">
    <location>
        <begin position="28"/>
        <end position="402"/>
    </location>
</feature>
<organism evidence="2 3">
    <name type="scientific">Agitococcus lubricus</name>
    <dbReference type="NCBI Taxonomy" id="1077255"/>
    <lineage>
        <taxon>Bacteria</taxon>
        <taxon>Pseudomonadati</taxon>
        <taxon>Pseudomonadota</taxon>
        <taxon>Gammaproteobacteria</taxon>
        <taxon>Moraxellales</taxon>
        <taxon>Moraxellaceae</taxon>
        <taxon>Agitococcus</taxon>
    </lineage>
</organism>
<evidence type="ECO:0000313" key="2">
    <source>
        <dbReference type="EMBL" id="PTQ89382.1"/>
    </source>
</evidence>
<dbReference type="SUPFAM" id="SSF56935">
    <property type="entry name" value="Porins"/>
    <property type="match status" value="1"/>
</dbReference>
<accession>A0A2T5IZF8</accession>
<dbReference type="RefSeq" id="WP_146164443.1">
    <property type="nucleotide sequence ID" value="NZ_QAON01000007.1"/>
</dbReference>
<comment type="caution">
    <text evidence="2">The sequence shown here is derived from an EMBL/GenBank/DDBJ whole genome shotgun (WGS) entry which is preliminary data.</text>
</comment>
<dbReference type="EMBL" id="QAON01000007">
    <property type="protein sequence ID" value="PTQ89382.1"/>
    <property type="molecule type" value="Genomic_DNA"/>
</dbReference>
<dbReference type="Proteomes" id="UP000244223">
    <property type="component" value="Unassembled WGS sequence"/>
</dbReference>
<evidence type="ECO:0000313" key="3">
    <source>
        <dbReference type="Proteomes" id="UP000244223"/>
    </source>
</evidence>
<dbReference type="InterPro" id="IPR023614">
    <property type="entry name" value="Porin_dom_sf"/>
</dbReference>
<evidence type="ECO:0000256" key="1">
    <source>
        <dbReference type="SAM" id="SignalP"/>
    </source>
</evidence>
<gene>
    <name evidence="2" type="ORF">C8N29_107115</name>
</gene>
<protein>
    <submittedName>
        <fullName evidence="2">Uncharacterized protein</fullName>
    </submittedName>
</protein>
<reference evidence="2 3" key="1">
    <citation type="submission" date="2018-04" db="EMBL/GenBank/DDBJ databases">
        <title>Genomic Encyclopedia of Archaeal and Bacterial Type Strains, Phase II (KMG-II): from individual species to whole genera.</title>
        <authorList>
            <person name="Goeker M."/>
        </authorList>
    </citation>
    <scope>NUCLEOTIDE SEQUENCE [LARGE SCALE GENOMIC DNA]</scope>
    <source>
        <strain evidence="2 3">DSM 5822</strain>
    </source>
</reference>
<dbReference type="Gene3D" id="2.40.160.10">
    <property type="entry name" value="Porin"/>
    <property type="match status" value="1"/>
</dbReference>
<proteinExistence type="predicted"/>
<sequence length="402" mass="44324">MTRNYCLLLANYACVLGLSTVSSLVYSHEVTEQGVVPILNIGGRYLDTAYDYPMTRLPNALESSAQQAYVQGAQLEFVDVGLQVAWTSDITTLVKGSYHGTDLGNEFAIEQAWLKYHYDINADHQLTALAGRQHVRLGEQNLVHSHNWQFGVTPLVMRAAIAGGWLDDGVSLAWEHEQGWQAFMGAYQADSFPSVKSQGANAINVGGGWQGHFSHWQLSAAHFNVNGRPTEQQLTQGHSHAQSACLVPTLGQVCFDGQALIVVASGAKRWYGTEFSGEAWWKRETGDLASVSGLVDYQGDISGGWLMASHPLNPTIEASLRLETLAGQHQLTGANAGLIAQEAAIQDSAARLSRYGVGLTWRAPYGMTWRLELHQEDNKQQKNRIFLLRYQWDIASLWPIKP</sequence>